<dbReference type="InterPro" id="IPR057975">
    <property type="entry name" value="TPR_ANAPC2"/>
</dbReference>
<dbReference type="GO" id="GO:0007091">
    <property type="term" value="P:metaphase/anaphase transition of mitotic cell cycle"/>
    <property type="evidence" value="ECO:0007669"/>
    <property type="project" value="TreeGrafter"/>
</dbReference>
<accession>A0A7J6KYN0</accession>
<dbReference type="PROSITE" id="PS50069">
    <property type="entry name" value="CULLIN_2"/>
    <property type="match status" value="1"/>
</dbReference>
<evidence type="ECO:0000256" key="2">
    <source>
        <dbReference type="SAM" id="MobiDB-lite"/>
    </source>
</evidence>
<organism evidence="4 5">
    <name type="scientific">Perkinsus chesapeaki</name>
    <name type="common">Clam parasite</name>
    <name type="synonym">Perkinsus andrewsi</name>
    <dbReference type="NCBI Taxonomy" id="330153"/>
    <lineage>
        <taxon>Eukaryota</taxon>
        <taxon>Sar</taxon>
        <taxon>Alveolata</taxon>
        <taxon>Perkinsozoa</taxon>
        <taxon>Perkinsea</taxon>
        <taxon>Perkinsida</taxon>
        <taxon>Perkinsidae</taxon>
        <taxon>Perkinsus</taxon>
    </lineage>
</organism>
<dbReference type="GO" id="GO:0031625">
    <property type="term" value="F:ubiquitin protein ligase binding"/>
    <property type="evidence" value="ECO:0007669"/>
    <property type="project" value="InterPro"/>
</dbReference>
<proteinExistence type="inferred from homology"/>
<dbReference type="SUPFAM" id="SSF75632">
    <property type="entry name" value="Cullin homology domain"/>
    <property type="match status" value="1"/>
</dbReference>
<feature type="region of interest" description="Disordered" evidence="2">
    <location>
        <begin position="408"/>
        <end position="478"/>
    </location>
</feature>
<dbReference type="Gene3D" id="3.30.230.130">
    <property type="entry name" value="Cullin, Chain C, Domain 2"/>
    <property type="match status" value="1"/>
</dbReference>
<dbReference type="EMBL" id="JAAPAO010001020">
    <property type="protein sequence ID" value="KAF4651699.1"/>
    <property type="molecule type" value="Genomic_DNA"/>
</dbReference>
<evidence type="ECO:0000313" key="4">
    <source>
        <dbReference type="EMBL" id="KAF4651699.1"/>
    </source>
</evidence>
<name>A0A7J6KYN0_PERCH</name>
<dbReference type="OrthoDB" id="5581181at2759"/>
<dbReference type="PANTHER" id="PTHR45957:SF1">
    <property type="entry name" value="ANAPHASE-PROMOTING COMPLEX SUBUNIT 2"/>
    <property type="match status" value="1"/>
</dbReference>
<dbReference type="InterPro" id="IPR016158">
    <property type="entry name" value="Cullin_homology"/>
</dbReference>
<keyword evidence="5" id="KW-1185">Reference proteome</keyword>
<dbReference type="InterPro" id="IPR036317">
    <property type="entry name" value="Cullin_homology_sf"/>
</dbReference>
<dbReference type="Proteomes" id="UP000591131">
    <property type="component" value="Unassembled WGS sequence"/>
</dbReference>
<dbReference type="GO" id="GO:0006511">
    <property type="term" value="P:ubiquitin-dependent protein catabolic process"/>
    <property type="evidence" value="ECO:0007669"/>
    <property type="project" value="InterPro"/>
</dbReference>
<comment type="caution">
    <text evidence="4">The sequence shown here is derived from an EMBL/GenBank/DDBJ whole genome shotgun (WGS) entry which is preliminary data.</text>
</comment>
<feature type="region of interest" description="Disordered" evidence="2">
    <location>
        <begin position="489"/>
        <end position="508"/>
    </location>
</feature>
<dbReference type="InterPro" id="IPR044554">
    <property type="entry name" value="ANAPC2"/>
</dbReference>
<protein>
    <recommendedName>
        <fullName evidence="3">Cullin family profile domain-containing protein</fullName>
    </recommendedName>
</protein>
<sequence>MGLEVSNPAAFESIRYHIHIHKGDEDVLLESSTVVYLTSSAPRSAVESSLRASRIHCRPSSKFKTLPKEITTAVENDDMVVISLEASAGRQPVSTVSTIQRISKLFKSVYVAIPGAPGALKSASMMDASLAMSMCLDELGYEKPTTSCLAPEDLTELALRLCMVDGVIPLTCPQKSSAKFVVSIIKKLLTHRKREAFEDHPLSEVDLDVMTNERASDNAHETDAELLFGGDGLPNTEVTHQSGSLGNPFEGPLDSFSLPSDDDSYSLASKAGWFNSGSFVGRDCGELADSLAFDNPEPEDHLTDCDASGDDTLSFADLETCELDQHEDGSDGLDADWSYPADCNDFGSDLYAPSTRGLLRKPFPAAESIFTDCESELVDHGFSPSEERPSRQTETAEDILSELTIRLDRSHRTSSAPQRRTRRMADRKSLTFKVNACPSPARVRRRQCRPTGSSSVVEHNSSRSNASALSSAPSWTAKPVSPVNYEDSSFGLHSDSRSDDLPSKQLRLGPAYPLRDTLDGREVEVEGNSVFSPSSFMHERSKNKIRPTNPRKVSFAREPTYSVIDSWEDGIAQPHKGGCEAKSGKSHLSIWEDLNTEYKTDDKVFIHSSSHSSSVIKPDRKRREYLEMSSSSSCAVPEDVEMTEASEKELESHIKALAQSAPVDDEGRWMQWLEERWVKEGIRGLERSKLKCCDEYEVALFRPCILYLIHRAVVKARHCFITPSESYLSESSVEDMNEDSVTKEEAIPLTRLPNISPYNNEEEPDDASTRQVDDWDEVMQLMPALSEADEWQPWKEALREGLEGEDDQVTIALAHVGRVRDLIAICGLHDLWCAAWRRILMEDLIAPILAQGCKREMNASVLGPLLRYFSTIIPELIEPAGVASVADGCGNWKAMVCWTMIRIRCRVPGIPHGRSSTISGHDRGVFAIIRDYPYSTQALMDLAWCLEYLQMCQDKGLLSLGDTQSPMVLLAASIQLEFHRRLLIPSAQTADVLKLYLRAFSAVNILLGPERPHAAHRIFDWICEPVVTFLQGRSDTVRCVVAAMLEGSDNRTDEERPKGDSSEGMAVVRFKPRESTSSAWLELYDFETPAIPTVPAGPSRFVSPPFISGTQTKKFVQVWDERFPPVTQRYKRESTEAQMLPLLVVGVYGSEDEFIKEYRELMCQRLLGVSFVSNPQGEASRDASNLTMLKKKFGEDALQPCDVILHDVENSRKISSHIIRKLNDNHHDNPDISVLMVSRHFWPSNAGRARIGDTRHYHQQFNELRLQPQIVEDMLSRFAVEYAETCGERELVWLRTEGHATVEIIINGVTTDVICPLIALAVLALFEDESDSAWCLTRDNIQQLMGGGIDEDAVDAAIRFWTSRHVLIENPNGTVSVNE</sequence>
<dbReference type="GO" id="GO:0070979">
    <property type="term" value="P:protein K11-linked ubiquitination"/>
    <property type="evidence" value="ECO:0007669"/>
    <property type="project" value="TreeGrafter"/>
</dbReference>
<evidence type="ECO:0000259" key="3">
    <source>
        <dbReference type="PROSITE" id="PS50069"/>
    </source>
</evidence>
<feature type="compositionally biased region" description="Low complexity" evidence="2">
    <location>
        <begin position="453"/>
        <end position="474"/>
    </location>
</feature>
<feature type="domain" description="Cullin family profile" evidence="3">
    <location>
        <begin position="1142"/>
        <end position="1343"/>
    </location>
</feature>
<reference evidence="4 5" key="1">
    <citation type="submission" date="2020-04" db="EMBL/GenBank/DDBJ databases">
        <title>Perkinsus chesapeaki whole genome sequence.</title>
        <authorList>
            <person name="Bogema D.R."/>
        </authorList>
    </citation>
    <scope>NUCLEOTIDE SEQUENCE [LARGE SCALE GENOMIC DNA]</scope>
    <source>
        <strain evidence="4">ATCC PRA-425</strain>
    </source>
</reference>
<comment type="similarity">
    <text evidence="1">Belongs to the cullin family.</text>
</comment>
<evidence type="ECO:0000313" key="5">
    <source>
        <dbReference type="Proteomes" id="UP000591131"/>
    </source>
</evidence>
<dbReference type="GO" id="GO:0005680">
    <property type="term" value="C:anaphase-promoting complex"/>
    <property type="evidence" value="ECO:0007669"/>
    <property type="project" value="TreeGrafter"/>
</dbReference>
<evidence type="ECO:0000256" key="1">
    <source>
        <dbReference type="PROSITE-ProRule" id="PRU00330"/>
    </source>
</evidence>
<dbReference type="PANTHER" id="PTHR45957">
    <property type="entry name" value="ANAPHASE-PROMOTING COMPLEX SUBUNIT 2"/>
    <property type="match status" value="1"/>
</dbReference>
<gene>
    <name evidence="4" type="ORF">FOL47_000247</name>
</gene>
<dbReference type="Pfam" id="PF25773">
    <property type="entry name" value="TPR_ANAPC2"/>
    <property type="match status" value="1"/>
</dbReference>